<evidence type="ECO:0000313" key="1">
    <source>
        <dbReference type="EMBL" id="EHU47142.1"/>
    </source>
</evidence>
<protein>
    <submittedName>
        <fullName evidence="1">Uncharacterized protein</fullName>
    </submittedName>
</protein>
<organism evidence="1 2">
    <name type="scientific">Escherichia coli DEC2D</name>
    <dbReference type="NCBI Taxonomy" id="868141"/>
    <lineage>
        <taxon>Bacteria</taxon>
        <taxon>Pseudomonadati</taxon>
        <taxon>Pseudomonadota</taxon>
        <taxon>Gammaproteobacteria</taxon>
        <taxon>Enterobacterales</taxon>
        <taxon>Enterobacteriaceae</taxon>
        <taxon>Escherichia</taxon>
    </lineage>
</organism>
<proteinExistence type="predicted"/>
<dbReference type="Proteomes" id="UP000005272">
    <property type="component" value="Unassembled WGS sequence"/>
</dbReference>
<sequence length="40" mass="4285">MDALSEAASEIFLLSAFSTGVNHMSTIRVVGIDIDLCPIF</sequence>
<dbReference type="AlphaFoldDB" id="A0A828U9I3"/>
<dbReference type="EMBL" id="AIFC01000015">
    <property type="protein sequence ID" value="EHU47142.1"/>
    <property type="molecule type" value="Genomic_DNA"/>
</dbReference>
<evidence type="ECO:0000313" key="2">
    <source>
        <dbReference type="Proteomes" id="UP000005272"/>
    </source>
</evidence>
<reference evidence="1 2" key="1">
    <citation type="journal article" date="2012" name="J. Bacteriol.">
        <title>Draft Genome Sequences of the Diarrheagenic Escherichia coli Collection.</title>
        <authorList>
            <person name="Hazen T.H."/>
            <person name="Sahl J.W."/>
            <person name="Redman J.C."/>
            <person name="Morris C.R."/>
            <person name="Daugherty S.C."/>
            <person name="Chibucos M.C."/>
            <person name="Sengamalay N.A."/>
            <person name="Fraser-Liggett C.M."/>
            <person name="Steinsland H."/>
            <person name="Whittam T.S."/>
            <person name="Whittam B."/>
            <person name="Manning S.D."/>
            <person name="Rasko D.A."/>
        </authorList>
    </citation>
    <scope>NUCLEOTIDE SEQUENCE [LARGE SCALE GENOMIC DNA]</scope>
    <source>
        <strain evidence="1 2">DEC2D</strain>
    </source>
</reference>
<comment type="caution">
    <text evidence="1">The sequence shown here is derived from an EMBL/GenBank/DDBJ whole genome shotgun (WGS) entry which is preliminary data.</text>
</comment>
<name>A0A828U9I3_ECOLX</name>
<accession>A0A828U9I3</accession>
<gene>
    <name evidence="1" type="ORF">ECDEC2D_1357</name>
</gene>